<dbReference type="AlphaFoldDB" id="A0A1B7MHT7"/>
<dbReference type="InParanoid" id="A0A1B7MHT7"/>
<evidence type="ECO:0000313" key="2">
    <source>
        <dbReference type="Proteomes" id="UP000092154"/>
    </source>
</evidence>
<proteinExistence type="predicted"/>
<gene>
    <name evidence="1" type="ORF">K503DRAFT_632528</name>
</gene>
<reference evidence="1 2" key="1">
    <citation type="submission" date="2016-06" db="EMBL/GenBank/DDBJ databases">
        <title>Comparative genomics of the ectomycorrhizal sister species Rhizopogon vinicolor and Rhizopogon vesiculosus (Basidiomycota: Boletales) reveals a divergence of the mating type B locus.</title>
        <authorList>
            <consortium name="DOE Joint Genome Institute"/>
            <person name="Mujic A.B."/>
            <person name="Kuo A."/>
            <person name="Tritt A."/>
            <person name="Lipzen A."/>
            <person name="Chen C."/>
            <person name="Johnson J."/>
            <person name="Sharma A."/>
            <person name="Barry K."/>
            <person name="Grigoriev I.V."/>
            <person name="Spatafora J.W."/>
        </authorList>
    </citation>
    <scope>NUCLEOTIDE SEQUENCE [LARGE SCALE GENOMIC DNA]</scope>
    <source>
        <strain evidence="1 2">AM-OR11-026</strain>
    </source>
</reference>
<dbReference type="EMBL" id="KV449097">
    <property type="protein sequence ID" value="OAX32157.1"/>
    <property type="molecule type" value="Genomic_DNA"/>
</dbReference>
<protein>
    <submittedName>
        <fullName evidence="1">Uncharacterized protein</fullName>
    </submittedName>
</protein>
<dbReference type="Proteomes" id="UP000092154">
    <property type="component" value="Unassembled WGS sequence"/>
</dbReference>
<name>A0A1B7MHT7_9AGAM</name>
<sequence>MTPRRWEAHIPPHRGTGSVAIKDVNGKTIMDVRGKQVKECIRMTDGRLASGDPQQLYFPEGPEKARWFKGMAQLLVERQTFQVSRRRNSLLLPSTNVQPTRFHVRLITT</sequence>
<keyword evidence="2" id="KW-1185">Reference proteome</keyword>
<evidence type="ECO:0000313" key="1">
    <source>
        <dbReference type="EMBL" id="OAX32157.1"/>
    </source>
</evidence>
<organism evidence="1 2">
    <name type="scientific">Rhizopogon vinicolor AM-OR11-026</name>
    <dbReference type="NCBI Taxonomy" id="1314800"/>
    <lineage>
        <taxon>Eukaryota</taxon>
        <taxon>Fungi</taxon>
        <taxon>Dikarya</taxon>
        <taxon>Basidiomycota</taxon>
        <taxon>Agaricomycotina</taxon>
        <taxon>Agaricomycetes</taxon>
        <taxon>Agaricomycetidae</taxon>
        <taxon>Boletales</taxon>
        <taxon>Suillineae</taxon>
        <taxon>Rhizopogonaceae</taxon>
        <taxon>Rhizopogon</taxon>
    </lineage>
</organism>
<dbReference type="OrthoDB" id="10492951at2759"/>
<accession>A0A1B7MHT7</accession>